<evidence type="ECO:0000313" key="8">
    <source>
        <dbReference type="EMBL" id="KXS10778.1"/>
    </source>
</evidence>
<keyword evidence="3" id="KW-0805">Transcription regulation</keyword>
<protein>
    <recommendedName>
        <fullName evidence="7">Xylanolytic transcriptional activator regulatory domain-containing protein</fullName>
    </recommendedName>
</protein>
<evidence type="ECO:0000313" key="9">
    <source>
        <dbReference type="Proteomes" id="UP000070544"/>
    </source>
</evidence>
<evidence type="ECO:0000256" key="5">
    <source>
        <dbReference type="ARBA" id="ARBA00023242"/>
    </source>
</evidence>
<keyword evidence="4" id="KW-0804">Transcription</keyword>
<keyword evidence="9" id="KW-1185">Reference proteome</keyword>
<sequence length="325" mass="36791">MRSLQSPSSRRSFFRSHDGNHRARARQKAPTAMPQREVQQFDEPLDTLPPPETMAELLNLYFKFVQPALGLVYKPSFLKTLSLDGRGPPSLLLLNCLMCYGARFQTTAQTPEWTIGRFWSKIRRLLTAELEKPPTLTTVVALIHASVLVHVLPGKSWLVTRYTDLAVDRALALRLNHELTFEEASNSSWFEIELRRRAWWMLYVWERLGSASTGGHCNYRTTQENSLIAFNINANQLDDPAYFELAIPKSPHPIVSGGLLFGPDNIPEPTHTVAWNTMIVDGFGRALQIHASCAQRDLTPWDEHPPGTIEFVFKAKVLEDLVGCL</sequence>
<gene>
    <name evidence="8" type="ORF">M427DRAFT_461569</name>
</gene>
<dbReference type="Proteomes" id="UP000070544">
    <property type="component" value="Unassembled WGS sequence"/>
</dbReference>
<comment type="subcellular location">
    <subcellularLocation>
        <location evidence="1">Nucleus</location>
    </subcellularLocation>
</comment>
<evidence type="ECO:0000256" key="2">
    <source>
        <dbReference type="ARBA" id="ARBA00022723"/>
    </source>
</evidence>
<dbReference type="STRING" id="1344416.A0A139A2A8"/>
<dbReference type="Pfam" id="PF04082">
    <property type="entry name" value="Fungal_trans"/>
    <property type="match status" value="1"/>
</dbReference>
<proteinExistence type="predicted"/>
<dbReference type="CDD" id="cd12148">
    <property type="entry name" value="fungal_TF_MHR"/>
    <property type="match status" value="1"/>
</dbReference>
<dbReference type="PANTHER" id="PTHR47338">
    <property type="entry name" value="ZN(II)2CYS6 TRANSCRIPTION FACTOR (EUROFUNG)-RELATED"/>
    <property type="match status" value="1"/>
</dbReference>
<organism evidence="8 9">
    <name type="scientific">Gonapodya prolifera (strain JEL478)</name>
    <name type="common">Monoblepharis prolifera</name>
    <dbReference type="NCBI Taxonomy" id="1344416"/>
    <lineage>
        <taxon>Eukaryota</taxon>
        <taxon>Fungi</taxon>
        <taxon>Fungi incertae sedis</taxon>
        <taxon>Chytridiomycota</taxon>
        <taxon>Chytridiomycota incertae sedis</taxon>
        <taxon>Monoblepharidomycetes</taxon>
        <taxon>Monoblepharidales</taxon>
        <taxon>Gonapodyaceae</taxon>
        <taxon>Gonapodya</taxon>
    </lineage>
</organism>
<feature type="region of interest" description="Disordered" evidence="6">
    <location>
        <begin position="1"/>
        <end position="38"/>
    </location>
</feature>
<dbReference type="GO" id="GO:0008270">
    <property type="term" value="F:zinc ion binding"/>
    <property type="evidence" value="ECO:0007669"/>
    <property type="project" value="InterPro"/>
</dbReference>
<dbReference type="GO" id="GO:0006351">
    <property type="term" value="P:DNA-templated transcription"/>
    <property type="evidence" value="ECO:0007669"/>
    <property type="project" value="InterPro"/>
</dbReference>
<reference evidence="8 9" key="1">
    <citation type="journal article" date="2015" name="Genome Biol. Evol.">
        <title>Phylogenomic analyses indicate that early fungi evolved digesting cell walls of algal ancestors of land plants.</title>
        <authorList>
            <person name="Chang Y."/>
            <person name="Wang S."/>
            <person name="Sekimoto S."/>
            <person name="Aerts A.L."/>
            <person name="Choi C."/>
            <person name="Clum A."/>
            <person name="LaButti K.M."/>
            <person name="Lindquist E.A."/>
            <person name="Yee Ngan C."/>
            <person name="Ohm R.A."/>
            <person name="Salamov A.A."/>
            <person name="Grigoriev I.V."/>
            <person name="Spatafora J.W."/>
            <person name="Berbee M.L."/>
        </authorList>
    </citation>
    <scope>NUCLEOTIDE SEQUENCE [LARGE SCALE GENOMIC DNA]</scope>
    <source>
        <strain evidence="8 9">JEL478</strain>
    </source>
</reference>
<feature type="compositionally biased region" description="Low complexity" evidence="6">
    <location>
        <begin position="1"/>
        <end position="11"/>
    </location>
</feature>
<dbReference type="EMBL" id="KQ965814">
    <property type="protein sequence ID" value="KXS10778.1"/>
    <property type="molecule type" value="Genomic_DNA"/>
</dbReference>
<dbReference type="AlphaFoldDB" id="A0A139A2A8"/>
<dbReference type="InterPro" id="IPR050815">
    <property type="entry name" value="TF_fung"/>
</dbReference>
<dbReference type="PANTHER" id="PTHR47338:SF5">
    <property type="entry name" value="ZN(II)2CYS6 TRANSCRIPTION FACTOR (EUROFUNG)"/>
    <property type="match status" value="1"/>
</dbReference>
<evidence type="ECO:0000256" key="6">
    <source>
        <dbReference type="SAM" id="MobiDB-lite"/>
    </source>
</evidence>
<evidence type="ECO:0000256" key="1">
    <source>
        <dbReference type="ARBA" id="ARBA00004123"/>
    </source>
</evidence>
<dbReference type="OrthoDB" id="2110361at2759"/>
<dbReference type="GO" id="GO:0005634">
    <property type="term" value="C:nucleus"/>
    <property type="evidence" value="ECO:0007669"/>
    <property type="project" value="UniProtKB-SubCell"/>
</dbReference>
<name>A0A139A2A8_GONPJ</name>
<evidence type="ECO:0000256" key="4">
    <source>
        <dbReference type="ARBA" id="ARBA00023163"/>
    </source>
</evidence>
<accession>A0A139A2A8</accession>
<dbReference type="GO" id="GO:0000981">
    <property type="term" value="F:DNA-binding transcription factor activity, RNA polymerase II-specific"/>
    <property type="evidence" value="ECO:0007669"/>
    <property type="project" value="InterPro"/>
</dbReference>
<feature type="domain" description="Xylanolytic transcriptional activator regulatory" evidence="7">
    <location>
        <begin position="58"/>
        <end position="214"/>
    </location>
</feature>
<dbReference type="GO" id="GO:0003677">
    <property type="term" value="F:DNA binding"/>
    <property type="evidence" value="ECO:0007669"/>
    <property type="project" value="InterPro"/>
</dbReference>
<keyword evidence="2" id="KW-0479">Metal-binding</keyword>
<evidence type="ECO:0000256" key="3">
    <source>
        <dbReference type="ARBA" id="ARBA00023015"/>
    </source>
</evidence>
<evidence type="ECO:0000259" key="7">
    <source>
        <dbReference type="Pfam" id="PF04082"/>
    </source>
</evidence>
<dbReference type="InterPro" id="IPR007219">
    <property type="entry name" value="XnlR_reg_dom"/>
</dbReference>
<keyword evidence="5" id="KW-0539">Nucleus</keyword>